<feature type="region of interest" description="Disordered" evidence="4">
    <location>
        <begin position="327"/>
        <end position="346"/>
    </location>
</feature>
<evidence type="ECO:0000256" key="2">
    <source>
        <dbReference type="ARBA" id="ARBA00023026"/>
    </source>
</evidence>
<evidence type="ECO:0000313" key="7">
    <source>
        <dbReference type="EMBL" id="KEZ41924.1"/>
    </source>
</evidence>
<dbReference type="PANTHER" id="PTHR34997:SF1">
    <property type="entry name" value="PEPTIDOGLYCAN-BINDING LYSIN DOMAIN"/>
    <property type="match status" value="1"/>
</dbReference>
<dbReference type="RefSeq" id="XP_016641723.1">
    <property type="nucleotide sequence ID" value="XM_016788679.1"/>
</dbReference>
<comment type="caution">
    <text evidence="7">The sequence shown here is derived from an EMBL/GenBank/DDBJ whole genome shotgun (WGS) entry which is preliminary data.</text>
</comment>
<name>A0A084G3L2_PSEDA</name>
<keyword evidence="1" id="KW-0147">Chitin-binding</keyword>
<dbReference type="GO" id="GO:0008061">
    <property type="term" value="F:chitin binding"/>
    <property type="evidence" value="ECO:0007669"/>
    <property type="project" value="UniProtKB-KW"/>
</dbReference>
<organism evidence="7 8">
    <name type="scientific">Pseudallescheria apiosperma</name>
    <name type="common">Scedosporium apiospermum</name>
    <dbReference type="NCBI Taxonomy" id="563466"/>
    <lineage>
        <taxon>Eukaryota</taxon>
        <taxon>Fungi</taxon>
        <taxon>Dikarya</taxon>
        <taxon>Ascomycota</taxon>
        <taxon>Pezizomycotina</taxon>
        <taxon>Sordariomycetes</taxon>
        <taxon>Hypocreomycetidae</taxon>
        <taxon>Microascales</taxon>
        <taxon>Microascaceae</taxon>
        <taxon>Scedosporium</taxon>
    </lineage>
</organism>
<sequence>MVRGFLFALSILLAVRPAVGAVNIANITPPLVGLSSTCIQVLNQPLNCDPLLLEIDPQVYENDTTLSTVCTSACTAALDQYRRRVTGACGASRYSASDGWSYHVLYAFQLIFEKYEAVCLQDGGGRRCNAVIRDALHIDPDTQKSTANPDPTALCDDCFLSSVRLRLQQPLASDEAVSTFFDSLTSTCGVTTISITTPATTTWAIPGTEVPGPTPTCQGTTYTIQPGDTCQSISLGEGISTAQLLIANSLPAYCSGFPTEGSICIPDALVCQPYQLTTGAQCRDVASANEISWTQVVSWNREVGTYCENINKLSSRGFVLCVSNPGGSWEHPEPEEEPTMPSPKTTAEPIPNTLPFSTVASLPTPARLETLPNLGYLDPLANGTLDDCEQYASGPVYNYEVDSFNPEVIYSCEGVAAAYDISLSDFLEWNPDLLETPGVIDECELQDGFRYCVQRVRPKSSGMTGYCVRETYVEPGWSCAELLFWTDISIARFAAWNPAVGPNCGNFKTGLTYCTDVRHFRPPGQISTCIRWAMANTTDPADDPCGQFEDNYGIPLARFVAWNPTVLSNCSGIELHYDYCVATPTWPPPS</sequence>
<dbReference type="CDD" id="cd00118">
    <property type="entry name" value="LysM"/>
    <property type="match status" value="1"/>
</dbReference>
<feature type="chain" id="PRO_5001775304" description="LysM domain-containing protein" evidence="5">
    <location>
        <begin position="21"/>
        <end position="590"/>
    </location>
</feature>
<dbReference type="SUPFAM" id="SSF54106">
    <property type="entry name" value="LysM domain"/>
    <property type="match status" value="1"/>
</dbReference>
<dbReference type="OrthoDB" id="5985073at2759"/>
<accession>A0A084G3L2</accession>
<evidence type="ECO:0000256" key="3">
    <source>
        <dbReference type="ARBA" id="ARBA00044955"/>
    </source>
</evidence>
<dbReference type="EMBL" id="JOWA01000105">
    <property type="protein sequence ID" value="KEZ41924.1"/>
    <property type="molecule type" value="Genomic_DNA"/>
</dbReference>
<keyword evidence="5" id="KW-0732">Signal</keyword>
<dbReference type="InterPro" id="IPR052210">
    <property type="entry name" value="LysM1-like"/>
</dbReference>
<dbReference type="HOGENOM" id="CLU_010591_5_2_1"/>
<proteinExistence type="inferred from homology"/>
<feature type="domain" description="LysM" evidence="6">
    <location>
        <begin position="220"/>
        <end position="265"/>
    </location>
</feature>
<dbReference type="KEGG" id="sapo:SAPIO_CDS6628"/>
<dbReference type="PROSITE" id="PS51782">
    <property type="entry name" value="LYSM"/>
    <property type="match status" value="1"/>
</dbReference>
<gene>
    <name evidence="7" type="ORF">SAPIO_CDS6628</name>
</gene>
<dbReference type="PANTHER" id="PTHR34997">
    <property type="entry name" value="AM15"/>
    <property type="match status" value="1"/>
</dbReference>
<evidence type="ECO:0000259" key="6">
    <source>
        <dbReference type="PROSITE" id="PS51782"/>
    </source>
</evidence>
<keyword evidence="8" id="KW-1185">Reference proteome</keyword>
<reference evidence="7 8" key="1">
    <citation type="journal article" date="2014" name="Genome Announc.">
        <title>Draft genome sequence of the pathogenic fungus Scedosporium apiospermum.</title>
        <authorList>
            <person name="Vandeputte P."/>
            <person name="Ghamrawi S."/>
            <person name="Rechenmann M."/>
            <person name="Iltis A."/>
            <person name="Giraud S."/>
            <person name="Fleury M."/>
            <person name="Thornton C."/>
            <person name="Delhaes L."/>
            <person name="Meyer W."/>
            <person name="Papon N."/>
            <person name="Bouchara J.P."/>
        </authorList>
    </citation>
    <scope>NUCLEOTIDE SEQUENCE [LARGE SCALE GENOMIC DNA]</scope>
    <source>
        <strain evidence="7 8">IHEM 14462</strain>
    </source>
</reference>
<dbReference type="InterPro" id="IPR018392">
    <property type="entry name" value="LysM"/>
</dbReference>
<evidence type="ECO:0000256" key="1">
    <source>
        <dbReference type="ARBA" id="ARBA00022669"/>
    </source>
</evidence>
<dbReference type="AlphaFoldDB" id="A0A084G3L2"/>
<dbReference type="Proteomes" id="UP000028545">
    <property type="component" value="Unassembled WGS sequence"/>
</dbReference>
<dbReference type="Pfam" id="PF01476">
    <property type="entry name" value="LysM"/>
    <property type="match status" value="1"/>
</dbReference>
<dbReference type="InterPro" id="IPR036779">
    <property type="entry name" value="LysM_dom_sf"/>
</dbReference>
<evidence type="ECO:0000256" key="4">
    <source>
        <dbReference type="SAM" id="MobiDB-lite"/>
    </source>
</evidence>
<feature type="signal peptide" evidence="5">
    <location>
        <begin position="1"/>
        <end position="20"/>
    </location>
</feature>
<comment type="similarity">
    <text evidence="3">Belongs to the secreted LysM effector family.</text>
</comment>
<dbReference type="GeneID" id="27725700"/>
<dbReference type="Gene3D" id="3.10.350.10">
    <property type="entry name" value="LysM domain"/>
    <property type="match status" value="4"/>
</dbReference>
<evidence type="ECO:0000256" key="5">
    <source>
        <dbReference type="SAM" id="SignalP"/>
    </source>
</evidence>
<keyword evidence="2" id="KW-0843">Virulence</keyword>
<evidence type="ECO:0000313" key="8">
    <source>
        <dbReference type="Proteomes" id="UP000028545"/>
    </source>
</evidence>
<protein>
    <recommendedName>
        <fullName evidence="6">LysM domain-containing protein</fullName>
    </recommendedName>
</protein>
<dbReference type="OMA" id="VIDECEL"/>
<dbReference type="VEuPathDB" id="FungiDB:SAPIO_CDS6628"/>